<reference evidence="2" key="2">
    <citation type="submission" date="2021-04" db="EMBL/GenBank/DDBJ databases">
        <authorList>
            <person name="Gilroy R."/>
        </authorList>
    </citation>
    <scope>NUCLEOTIDE SEQUENCE</scope>
    <source>
        <strain evidence="2">Gambia15-2214</strain>
    </source>
</reference>
<reference evidence="2" key="1">
    <citation type="journal article" date="2021" name="PeerJ">
        <title>Extensive microbial diversity within the chicken gut microbiome revealed by metagenomics and culture.</title>
        <authorList>
            <person name="Gilroy R."/>
            <person name="Ravi A."/>
            <person name="Getino M."/>
            <person name="Pursley I."/>
            <person name="Horton D.L."/>
            <person name="Alikhan N.F."/>
            <person name="Baker D."/>
            <person name="Gharbi K."/>
            <person name="Hall N."/>
            <person name="Watson M."/>
            <person name="Adriaenssens E.M."/>
            <person name="Foster-Nyarko E."/>
            <person name="Jarju S."/>
            <person name="Secka A."/>
            <person name="Antonio M."/>
            <person name="Oren A."/>
            <person name="Chaudhuri R.R."/>
            <person name="La Ragione R."/>
            <person name="Hildebrand F."/>
            <person name="Pallen M.J."/>
        </authorList>
    </citation>
    <scope>NUCLEOTIDE SEQUENCE</scope>
    <source>
        <strain evidence="2">Gambia15-2214</strain>
    </source>
</reference>
<accession>A0A9E2L148</accession>
<keyword evidence="2" id="KW-0012">Acyltransferase</keyword>
<feature type="domain" description="Phospholipid/glycerol acyltransferase" evidence="1">
    <location>
        <begin position="77"/>
        <end position="221"/>
    </location>
</feature>
<dbReference type="Gene3D" id="3.40.1130.10">
    <property type="entry name" value="Glycerol-3-phosphate (1)-acyltransferase"/>
    <property type="match status" value="1"/>
</dbReference>
<name>A0A9E2L148_9SPIR</name>
<gene>
    <name evidence="2" type="ORF">IAA16_03005</name>
</gene>
<evidence type="ECO:0000313" key="3">
    <source>
        <dbReference type="Proteomes" id="UP000823914"/>
    </source>
</evidence>
<evidence type="ECO:0000313" key="2">
    <source>
        <dbReference type="EMBL" id="MBU3849517.1"/>
    </source>
</evidence>
<dbReference type="EMBL" id="JAHLFV010000067">
    <property type="protein sequence ID" value="MBU3849517.1"/>
    <property type="molecule type" value="Genomic_DNA"/>
</dbReference>
<evidence type="ECO:0000259" key="1">
    <source>
        <dbReference type="SMART" id="SM00563"/>
    </source>
</evidence>
<organism evidence="2 3">
    <name type="scientific">Candidatus Treponema excrementipullorum</name>
    <dbReference type="NCBI Taxonomy" id="2838768"/>
    <lineage>
        <taxon>Bacteria</taxon>
        <taxon>Pseudomonadati</taxon>
        <taxon>Spirochaetota</taxon>
        <taxon>Spirochaetia</taxon>
        <taxon>Spirochaetales</taxon>
        <taxon>Treponemataceae</taxon>
        <taxon>Treponema</taxon>
    </lineage>
</organism>
<dbReference type="Pfam" id="PF01553">
    <property type="entry name" value="Acyltransferase"/>
    <property type="match status" value="1"/>
</dbReference>
<sequence>MSGIPLAEKYGHYFSSLSKLTKAASVIDETNVYQEENPATRKIMNAMIAENLLPGSSLKNREHFMEFLRLVKEGKRGLILMEHYSNTDLPAFCALLEQDSPEGKDLAQRIVAIAGMKLNEENPMVKAWAEGFSRIVVYPSRSLKSHIDSQEYEEEKARSRKINMASMRAMDQAKKQGKVILVFPSGTRYRPGVEETKRGLREIDSYLRLFDIMILVSINGNCLKLNPNSPNDMLSDLVDPDVVLMTASPVIECKPFRKEIIASLGENPEDRGIDPKQKTVDAVMEILDKQHTEMEPVQQELYKKVKA</sequence>
<dbReference type="InterPro" id="IPR002123">
    <property type="entry name" value="Plipid/glycerol_acylTrfase"/>
</dbReference>
<proteinExistence type="predicted"/>
<dbReference type="SUPFAM" id="SSF69593">
    <property type="entry name" value="Glycerol-3-phosphate (1)-acyltransferase"/>
    <property type="match status" value="1"/>
</dbReference>
<dbReference type="AlphaFoldDB" id="A0A9E2L148"/>
<dbReference type="GO" id="GO:0016746">
    <property type="term" value="F:acyltransferase activity"/>
    <property type="evidence" value="ECO:0007669"/>
    <property type="project" value="UniProtKB-KW"/>
</dbReference>
<keyword evidence="2" id="KW-0808">Transferase</keyword>
<comment type="caution">
    <text evidence="2">The sequence shown here is derived from an EMBL/GenBank/DDBJ whole genome shotgun (WGS) entry which is preliminary data.</text>
</comment>
<protein>
    <submittedName>
        <fullName evidence="2">1-acyl-sn-glycerol-3-phosphate acyltransferase</fullName>
    </submittedName>
</protein>
<dbReference type="Proteomes" id="UP000823914">
    <property type="component" value="Unassembled WGS sequence"/>
</dbReference>
<dbReference type="SMART" id="SM00563">
    <property type="entry name" value="PlsC"/>
    <property type="match status" value="1"/>
</dbReference>